<dbReference type="PROSITE" id="PS50943">
    <property type="entry name" value="HTH_CROC1"/>
    <property type="match status" value="1"/>
</dbReference>
<evidence type="ECO:0000313" key="2">
    <source>
        <dbReference type="EMBL" id="KAF8821606.1"/>
    </source>
</evidence>
<keyword evidence="3" id="KW-1185">Reference proteome</keyword>
<sequence length="122" mass="13869">MGKSQFNSVTRMWWGHVHLRLGGTCQIRPNRGFKPTQFTHLGEVLEFARMSIGLRPSTVGEYLNRSSWGVKEGLNNKSNPAAYIHAIEKGKIIPSKEDQMKLEKLLGVPLSKSSKRLRPRRL</sequence>
<dbReference type="InterPro" id="IPR001387">
    <property type="entry name" value="Cro/C1-type_HTH"/>
</dbReference>
<protein>
    <recommendedName>
        <fullName evidence="1">HTH cro/C1-type domain-containing protein</fullName>
    </recommendedName>
</protein>
<gene>
    <name evidence="2" type="ORF">IE077_000235</name>
</gene>
<comment type="caution">
    <text evidence="2">The sequence shown here is derived from an EMBL/GenBank/DDBJ whole genome shotgun (WGS) entry which is preliminary data.</text>
</comment>
<feature type="domain" description="HTH cro/C1-type" evidence="1">
    <location>
        <begin position="82"/>
        <end position="113"/>
    </location>
</feature>
<evidence type="ECO:0000259" key="1">
    <source>
        <dbReference type="PROSITE" id="PS50943"/>
    </source>
</evidence>
<dbReference type="EMBL" id="JADAQX010000156">
    <property type="protein sequence ID" value="KAF8821606.1"/>
    <property type="molecule type" value="Genomic_DNA"/>
</dbReference>
<dbReference type="CDD" id="cd00093">
    <property type="entry name" value="HTH_XRE"/>
    <property type="match status" value="1"/>
</dbReference>
<evidence type="ECO:0000313" key="3">
    <source>
        <dbReference type="Proteomes" id="UP000823046"/>
    </source>
</evidence>
<name>A0ABQ7JCA6_9APIC</name>
<reference evidence="2 3" key="1">
    <citation type="journal article" date="2020" name="bioRxiv">
        <title>Metabolic contributions of an alphaproteobacterial endosymbiont in the apicomplexan Cardiosporidium cionae.</title>
        <authorList>
            <person name="Hunter E.S."/>
            <person name="Paight C.J."/>
            <person name="Lane C.E."/>
        </authorList>
    </citation>
    <scope>NUCLEOTIDE SEQUENCE [LARGE SCALE GENOMIC DNA]</scope>
    <source>
        <strain evidence="2">ESH_2018</strain>
    </source>
</reference>
<accession>A0ABQ7JCA6</accession>
<organism evidence="2 3">
    <name type="scientific">Cardiosporidium cionae</name>
    <dbReference type="NCBI Taxonomy" id="476202"/>
    <lineage>
        <taxon>Eukaryota</taxon>
        <taxon>Sar</taxon>
        <taxon>Alveolata</taxon>
        <taxon>Apicomplexa</taxon>
        <taxon>Aconoidasida</taxon>
        <taxon>Nephromycida</taxon>
        <taxon>Cardiosporidium</taxon>
    </lineage>
</organism>
<proteinExistence type="predicted"/>
<dbReference type="Proteomes" id="UP000823046">
    <property type="component" value="Unassembled WGS sequence"/>
</dbReference>